<dbReference type="AlphaFoldDB" id="A0A8E2AYR5"/>
<keyword evidence="6" id="KW-0812">Transmembrane</keyword>
<feature type="region of interest" description="Disordered" evidence="18">
    <location>
        <begin position="323"/>
        <end position="342"/>
    </location>
</feature>
<dbReference type="GO" id="GO:0008270">
    <property type="term" value="F:zinc ion binding"/>
    <property type="evidence" value="ECO:0007669"/>
    <property type="project" value="UniProtKB-KW"/>
</dbReference>
<evidence type="ECO:0000256" key="5">
    <source>
        <dbReference type="ARBA" id="ARBA00022679"/>
    </source>
</evidence>
<keyword evidence="13" id="KW-0472">Membrane</keyword>
<gene>
    <name evidence="20" type="ORF">OBBRIDRAFT_781026</name>
</gene>
<keyword evidence="8" id="KW-0863">Zinc-finger</keyword>
<dbReference type="InterPro" id="IPR017907">
    <property type="entry name" value="Znf_RING_CS"/>
</dbReference>
<evidence type="ECO:0000259" key="19">
    <source>
        <dbReference type="SMART" id="SM00184"/>
    </source>
</evidence>
<evidence type="ECO:0000256" key="10">
    <source>
        <dbReference type="ARBA" id="ARBA00022833"/>
    </source>
</evidence>
<dbReference type="GO" id="GO:0016562">
    <property type="term" value="P:protein import into peroxisome matrix, receptor recycling"/>
    <property type="evidence" value="ECO:0007669"/>
    <property type="project" value="UniProtKB-ARBA"/>
</dbReference>
<evidence type="ECO:0000256" key="16">
    <source>
        <dbReference type="ARBA" id="ARBA00034438"/>
    </source>
</evidence>
<dbReference type="GO" id="GO:0061630">
    <property type="term" value="F:ubiquitin protein ligase activity"/>
    <property type="evidence" value="ECO:0007669"/>
    <property type="project" value="UniProtKB-EC"/>
</dbReference>
<dbReference type="EMBL" id="KV722469">
    <property type="protein sequence ID" value="OCH87915.1"/>
    <property type="molecule type" value="Genomic_DNA"/>
</dbReference>
<sequence length="449" mass="49850">MQEPLPSASSSSWERAWDHAQPRLAQIRHSLQSATHPESRILRVGQLDAELLDQEIVHLLSEPLVKALGQVNSSFKSRFEPELTLFIRLTLYKLSVWNTGASYGAKLQGLRYLIPEASGLRHRTLLLHGAISTVMPYLHTRIRGHALSNAWPDRPSSDRRRKAWEFLAKVESLHGLLSLLSFVAFLWNGRYRTLADRLFGLRLVSTRVRSRREVSYEFMNRQMVWHAFTEFLLFLLPLIDTRSLRRRLSGFISRLTLSSILPAPVRSFAGMSDKEGSSEASQTRRGRFWALPANACAICAENASTSLDLSNSANALASLSTAASYPSSDPATTVDPTDEGAELPSHPINIPYVTSCGHVYCYFCISECMMRTADEHSGVGPGGVQWECLRCCEGVSDADRLEAQAEGYESGSEGMDSADLDSFDYGSEDLDFTDMSGSIGSYSELGHSD</sequence>
<proteinExistence type="inferred from homology"/>
<comment type="pathway">
    <text evidence="2">Protein modification; protein ubiquitination.</text>
</comment>
<dbReference type="GO" id="GO:0016567">
    <property type="term" value="P:protein ubiquitination"/>
    <property type="evidence" value="ECO:0007669"/>
    <property type="project" value="UniProtKB-ARBA"/>
</dbReference>
<keyword evidence="7" id="KW-0479">Metal-binding</keyword>
<evidence type="ECO:0000256" key="15">
    <source>
        <dbReference type="ARBA" id="ARBA00032511"/>
    </source>
</evidence>
<evidence type="ECO:0000256" key="12">
    <source>
        <dbReference type="ARBA" id="ARBA00022989"/>
    </source>
</evidence>
<keyword evidence="5" id="KW-0808">Transferase</keyword>
<evidence type="ECO:0000256" key="7">
    <source>
        <dbReference type="ARBA" id="ARBA00022723"/>
    </source>
</evidence>
<dbReference type="Proteomes" id="UP000250043">
    <property type="component" value="Unassembled WGS sequence"/>
</dbReference>
<evidence type="ECO:0000256" key="1">
    <source>
        <dbReference type="ARBA" id="ARBA00004585"/>
    </source>
</evidence>
<evidence type="ECO:0000256" key="18">
    <source>
        <dbReference type="SAM" id="MobiDB-lite"/>
    </source>
</evidence>
<comment type="subcellular location">
    <subcellularLocation>
        <location evidence="1">Peroxisome membrane</location>
        <topology evidence="1">Multi-pass membrane protein</topology>
    </subcellularLocation>
</comment>
<keyword evidence="12" id="KW-1133">Transmembrane helix</keyword>
<organism evidence="20 21">
    <name type="scientific">Obba rivulosa</name>
    <dbReference type="NCBI Taxonomy" id="1052685"/>
    <lineage>
        <taxon>Eukaryota</taxon>
        <taxon>Fungi</taxon>
        <taxon>Dikarya</taxon>
        <taxon>Basidiomycota</taxon>
        <taxon>Agaricomycotina</taxon>
        <taxon>Agaricomycetes</taxon>
        <taxon>Polyporales</taxon>
        <taxon>Gelatoporiaceae</taxon>
        <taxon>Obba</taxon>
    </lineage>
</organism>
<name>A0A8E2AYR5_9APHY</name>
<reference evidence="20 21" key="1">
    <citation type="submission" date="2016-07" db="EMBL/GenBank/DDBJ databases">
        <title>Draft genome of the white-rot fungus Obba rivulosa 3A-2.</title>
        <authorList>
            <consortium name="DOE Joint Genome Institute"/>
            <person name="Miettinen O."/>
            <person name="Riley R."/>
            <person name="Acob R."/>
            <person name="Barry K."/>
            <person name="Cullen D."/>
            <person name="De Vries R."/>
            <person name="Hainaut M."/>
            <person name="Hatakka A."/>
            <person name="Henrissat B."/>
            <person name="Hilden K."/>
            <person name="Kuo R."/>
            <person name="Labutti K."/>
            <person name="Lipzen A."/>
            <person name="Makela M.R."/>
            <person name="Sandor L."/>
            <person name="Spatafora J.W."/>
            <person name="Grigoriev I.V."/>
            <person name="Hibbett D.S."/>
        </authorList>
    </citation>
    <scope>NUCLEOTIDE SEQUENCE [LARGE SCALE GENOMIC DNA]</scope>
    <source>
        <strain evidence="20 21">3A-2</strain>
    </source>
</reference>
<evidence type="ECO:0000256" key="17">
    <source>
        <dbReference type="ARBA" id="ARBA00034523"/>
    </source>
</evidence>
<feature type="domain" description="RING-type" evidence="19">
    <location>
        <begin position="296"/>
        <end position="391"/>
    </location>
</feature>
<accession>A0A8E2AYR5</accession>
<evidence type="ECO:0000256" key="4">
    <source>
        <dbReference type="ARBA" id="ARBA00022448"/>
    </source>
</evidence>
<dbReference type="OrthoDB" id="1701437at2759"/>
<feature type="compositionally biased region" description="Acidic residues" evidence="18">
    <location>
        <begin position="416"/>
        <end position="426"/>
    </location>
</feature>
<evidence type="ECO:0000256" key="14">
    <source>
        <dbReference type="ARBA" id="ARBA00023140"/>
    </source>
</evidence>
<dbReference type="InterPro" id="IPR001841">
    <property type="entry name" value="Znf_RING"/>
</dbReference>
<keyword evidence="21" id="KW-1185">Reference proteome</keyword>
<dbReference type="GO" id="GO:0005778">
    <property type="term" value="C:peroxisomal membrane"/>
    <property type="evidence" value="ECO:0007669"/>
    <property type="project" value="UniProtKB-SubCell"/>
</dbReference>
<dbReference type="PANTHER" id="PTHR48178">
    <property type="entry name" value="PEROXISOME BIOGENESIS FACTOR 2"/>
    <property type="match status" value="1"/>
</dbReference>
<evidence type="ECO:0000256" key="8">
    <source>
        <dbReference type="ARBA" id="ARBA00022771"/>
    </source>
</evidence>
<evidence type="ECO:0000256" key="9">
    <source>
        <dbReference type="ARBA" id="ARBA00022786"/>
    </source>
</evidence>
<dbReference type="InterPro" id="IPR006845">
    <property type="entry name" value="Pex_N"/>
</dbReference>
<evidence type="ECO:0000256" key="2">
    <source>
        <dbReference type="ARBA" id="ARBA00004906"/>
    </source>
</evidence>
<dbReference type="EC" id="2.3.2.36" evidence="17"/>
<feature type="region of interest" description="Disordered" evidence="18">
    <location>
        <begin position="405"/>
        <end position="426"/>
    </location>
</feature>
<evidence type="ECO:0000256" key="6">
    <source>
        <dbReference type="ARBA" id="ARBA00022692"/>
    </source>
</evidence>
<evidence type="ECO:0000313" key="20">
    <source>
        <dbReference type="EMBL" id="OCH87915.1"/>
    </source>
</evidence>
<dbReference type="InterPro" id="IPR025654">
    <property type="entry name" value="PEX2/10"/>
</dbReference>
<evidence type="ECO:0000256" key="13">
    <source>
        <dbReference type="ARBA" id="ARBA00023136"/>
    </source>
</evidence>
<dbReference type="PANTHER" id="PTHR48178:SF1">
    <property type="entry name" value="PEROXISOME BIOGENESIS FACTOR 2"/>
    <property type="match status" value="1"/>
</dbReference>
<evidence type="ECO:0000256" key="11">
    <source>
        <dbReference type="ARBA" id="ARBA00022927"/>
    </source>
</evidence>
<dbReference type="Pfam" id="PF04757">
    <property type="entry name" value="Pex2_Pex12"/>
    <property type="match status" value="1"/>
</dbReference>
<evidence type="ECO:0000313" key="21">
    <source>
        <dbReference type="Proteomes" id="UP000250043"/>
    </source>
</evidence>
<comment type="catalytic activity">
    <reaction evidence="16">
        <text>[E2 ubiquitin-conjugating enzyme]-S-ubiquitinyl-L-cysteine + [acceptor protein]-L-cysteine = [E2 ubiquitin-conjugating enzyme]-L-cysteine + [acceptor protein]-S-ubiquitinyl-L-cysteine.</text>
        <dbReference type="EC" id="2.3.2.36"/>
    </reaction>
</comment>
<keyword evidence="4" id="KW-0813">Transport</keyword>
<comment type="similarity">
    <text evidence="3">Belongs to the pex2/pex10/pex12 family.</text>
</comment>
<keyword evidence="11" id="KW-0653">Protein transport</keyword>
<protein>
    <recommendedName>
        <fullName evidence="17">RING-type E3 ubiquitin transferase (cysteine targeting)</fullName>
        <ecNumber evidence="17">2.3.2.36</ecNumber>
    </recommendedName>
    <alternativeName>
        <fullName evidence="15">Peroxin-2</fullName>
    </alternativeName>
</protein>
<dbReference type="PROSITE" id="PS00518">
    <property type="entry name" value="ZF_RING_1"/>
    <property type="match status" value="1"/>
</dbReference>
<evidence type="ECO:0000256" key="3">
    <source>
        <dbReference type="ARBA" id="ARBA00008704"/>
    </source>
</evidence>
<keyword evidence="9" id="KW-0833">Ubl conjugation pathway</keyword>
<keyword evidence="14" id="KW-0576">Peroxisome</keyword>
<dbReference type="SMART" id="SM00184">
    <property type="entry name" value="RING"/>
    <property type="match status" value="1"/>
</dbReference>
<keyword evidence="10" id="KW-0862">Zinc</keyword>